<dbReference type="EMBL" id="CATOUU010000644">
    <property type="protein sequence ID" value="CAI9937145.1"/>
    <property type="molecule type" value="Genomic_DNA"/>
</dbReference>
<dbReference type="EMBL" id="CATOUU010000644">
    <property type="protein sequence ID" value="CAI9937140.1"/>
    <property type="molecule type" value="Genomic_DNA"/>
</dbReference>
<dbReference type="Proteomes" id="UP001642409">
    <property type="component" value="Unassembled WGS sequence"/>
</dbReference>
<evidence type="ECO:0000313" key="5">
    <source>
        <dbReference type="Proteomes" id="UP001642409"/>
    </source>
</evidence>
<accession>A0AA86PDN3</accession>
<gene>
    <name evidence="1" type="ORF">HINF_LOCUS24785</name>
    <name evidence="2" type="ORF">HINF_LOCUS24790</name>
    <name evidence="3" type="ORF">HINF_LOCUS27809</name>
    <name evidence="4" type="ORF">HINF_LOCUS27814</name>
</gene>
<evidence type="ECO:0000313" key="2">
    <source>
        <dbReference type="EMBL" id="CAI9937145.1"/>
    </source>
</evidence>
<name>A0AA86PDN3_9EUKA</name>
<evidence type="ECO:0000313" key="1">
    <source>
        <dbReference type="EMBL" id="CAI9937140.1"/>
    </source>
</evidence>
<sequence>MIARFSLSRFFLRRAPIVQRLAHWTLDPADFGSNPNRSYLYPRLGFGVPWRLRSFGQVKRSSRMEGGRVDPPGKRVIWRFDSRPTPPKCRRDVARLLADAA</sequence>
<organism evidence="1">
    <name type="scientific">Hexamita inflata</name>
    <dbReference type="NCBI Taxonomy" id="28002"/>
    <lineage>
        <taxon>Eukaryota</taxon>
        <taxon>Metamonada</taxon>
        <taxon>Diplomonadida</taxon>
        <taxon>Hexamitidae</taxon>
        <taxon>Hexamitinae</taxon>
        <taxon>Hexamita</taxon>
    </lineage>
</organism>
<protein>
    <submittedName>
        <fullName evidence="3">Hypothetical_protein</fullName>
    </submittedName>
</protein>
<keyword evidence="5" id="KW-1185">Reference proteome</keyword>
<reference evidence="3 5" key="2">
    <citation type="submission" date="2024-07" db="EMBL/GenBank/DDBJ databases">
        <authorList>
            <person name="Akdeniz Z."/>
        </authorList>
    </citation>
    <scope>NUCLEOTIDE SEQUENCE [LARGE SCALE GENOMIC DNA]</scope>
</reference>
<dbReference type="AlphaFoldDB" id="A0AA86PDN3"/>
<evidence type="ECO:0000313" key="4">
    <source>
        <dbReference type="EMBL" id="CAL6020793.1"/>
    </source>
</evidence>
<comment type="caution">
    <text evidence="1">The sequence shown here is derived from an EMBL/GenBank/DDBJ whole genome shotgun (WGS) entry which is preliminary data.</text>
</comment>
<dbReference type="EMBL" id="CAXDID020000087">
    <property type="protein sequence ID" value="CAL6020788.1"/>
    <property type="molecule type" value="Genomic_DNA"/>
</dbReference>
<reference evidence="1" key="1">
    <citation type="submission" date="2023-06" db="EMBL/GenBank/DDBJ databases">
        <authorList>
            <person name="Kurt Z."/>
        </authorList>
    </citation>
    <scope>NUCLEOTIDE SEQUENCE</scope>
</reference>
<evidence type="ECO:0000313" key="3">
    <source>
        <dbReference type="EMBL" id="CAL6020788.1"/>
    </source>
</evidence>
<proteinExistence type="predicted"/>
<dbReference type="EMBL" id="CAXDID020000087">
    <property type="protein sequence ID" value="CAL6020793.1"/>
    <property type="molecule type" value="Genomic_DNA"/>
</dbReference>